<accession>A0A2X3BFM5</accession>
<reference evidence="9 10" key="1">
    <citation type="submission" date="2018-06" db="EMBL/GenBank/DDBJ databases">
        <authorList>
            <consortium name="Pathogen Informatics"/>
            <person name="Doyle S."/>
        </authorList>
    </citation>
    <scope>NUCLEOTIDE SEQUENCE [LARGE SCALE GENOMIC DNA]</scope>
    <source>
        <strain evidence="9 10">NCTC13102</strain>
    </source>
</reference>
<dbReference type="PANTHER" id="PTHR22926:SF3">
    <property type="entry name" value="UNDECAPRENYL-PHOSPHATE ALPHA-N-ACETYLGLUCOSAMINYL 1-PHOSPHATE TRANSFERASE"/>
    <property type="match status" value="1"/>
</dbReference>
<dbReference type="GO" id="GO:0046872">
    <property type="term" value="F:metal ion binding"/>
    <property type="evidence" value="ECO:0007669"/>
    <property type="project" value="UniProtKB-KW"/>
</dbReference>
<keyword evidence="3 9" id="KW-0808">Transferase</keyword>
<feature type="binding site" evidence="7">
    <location>
        <position position="213"/>
    </location>
    <ligand>
        <name>Mg(2+)</name>
        <dbReference type="ChEBI" id="CHEBI:18420"/>
    </ligand>
</feature>
<comment type="cofactor">
    <cofactor evidence="7">
        <name>Mg(2+)</name>
        <dbReference type="ChEBI" id="CHEBI:18420"/>
    </cofactor>
</comment>
<comment type="subcellular location">
    <subcellularLocation>
        <location evidence="1">Cell membrane</location>
        <topology evidence="1">Multi-pass membrane protein</topology>
    </subcellularLocation>
</comment>
<evidence type="ECO:0000256" key="6">
    <source>
        <dbReference type="ARBA" id="ARBA00023136"/>
    </source>
</evidence>
<keyword evidence="4 8" id="KW-0812">Transmembrane</keyword>
<evidence type="ECO:0000313" key="9">
    <source>
        <dbReference type="EMBL" id="SQB99611.1"/>
    </source>
</evidence>
<evidence type="ECO:0000256" key="4">
    <source>
        <dbReference type="ARBA" id="ARBA00022692"/>
    </source>
</evidence>
<dbReference type="GO" id="GO:0005886">
    <property type="term" value="C:plasma membrane"/>
    <property type="evidence" value="ECO:0007669"/>
    <property type="project" value="UniProtKB-SubCell"/>
</dbReference>
<dbReference type="GO" id="GO:0009103">
    <property type="term" value="P:lipopolysaccharide biosynthetic process"/>
    <property type="evidence" value="ECO:0007669"/>
    <property type="project" value="TreeGrafter"/>
</dbReference>
<keyword evidence="7" id="KW-0460">Magnesium</keyword>
<gene>
    <name evidence="9" type="primary">wecA</name>
    <name evidence="9" type="ORF">NCTC13102_01936</name>
</gene>
<dbReference type="AlphaFoldDB" id="A0A2X3BFM5"/>
<dbReference type="EC" id="2.7.8.33" evidence="9"/>
<dbReference type="InterPro" id="IPR000715">
    <property type="entry name" value="Glycosyl_transferase_4"/>
</dbReference>
<proteinExistence type="predicted"/>
<evidence type="ECO:0000256" key="3">
    <source>
        <dbReference type="ARBA" id="ARBA00022679"/>
    </source>
</evidence>
<dbReference type="RefSeq" id="WP_112059020.1">
    <property type="nucleotide sequence ID" value="NZ_UAWL01000006.1"/>
</dbReference>
<dbReference type="GO" id="GO:0036380">
    <property type="term" value="F:UDP-N-acetylglucosamine-undecaprenyl-phosphate N-acetylglucosaminephosphotransferase activity"/>
    <property type="evidence" value="ECO:0007669"/>
    <property type="project" value="UniProtKB-EC"/>
</dbReference>
<dbReference type="PANTHER" id="PTHR22926">
    <property type="entry name" value="PHOSPHO-N-ACETYLMURAMOYL-PENTAPEPTIDE-TRANSFERASE"/>
    <property type="match status" value="1"/>
</dbReference>
<organism evidence="9 10">
    <name type="scientific">Helicobacter fennelliae</name>
    <dbReference type="NCBI Taxonomy" id="215"/>
    <lineage>
        <taxon>Bacteria</taxon>
        <taxon>Pseudomonadati</taxon>
        <taxon>Campylobacterota</taxon>
        <taxon>Epsilonproteobacteria</taxon>
        <taxon>Campylobacterales</taxon>
        <taxon>Helicobacteraceae</taxon>
        <taxon>Helicobacter</taxon>
    </lineage>
</organism>
<evidence type="ECO:0000313" key="10">
    <source>
        <dbReference type="Proteomes" id="UP000250166"/>
    </source>
</evidence>
<sequence>MNSILVLLYIGVFAICLLSLFAVIYASKKYHLFIDSNLSSKPQRFHSTPTARAGGLGIMLGSIFGITAILGLDMYWWFFMVGGFVIFLSGFAEDCGYTLSPKLRLILQCIGVCIALVGMDIWIKSLGLGFEFSYVIGLIFSVFAVVGVCNAINIIDGFNGLSGGIVLIVCLSLLVVSFQADILEIFYLTLIFGCATLGFLVLNFPRGRIFLGDGGAYFLGFAFGVIFIILTQTNNSIVSPWYGFCVMVYPIWEVLFSIGRKKLSNKQAMQPDGLHLHMLLYKKLRNNPLTSLIIVCANIPFVALATLFYPNTFVLIITSLMFIVVYSLIYFRLLR</sequence>
<keyword evidence="6 8" id="KW-0472">Membrane</keyword>
<evidence type="ECO:0000256" key="5">
    <source>
        <dbReference type="ARBA" id="ARBA00022989"/>
    </source>
</evidence>
<feature type="transmembrane region" description="Helical" evidence="8">
    <location>
        <begin position="105"/>
        <end position="123"/>
    </location>
</feature>
<feature type="transmembrane region" description="Helical" evidence="8">
    <location>
        <begin position="239"/>
        <end position="259"/>
    </location>
</feature>
<feature type="transmembrane region" description="Helical" evidence="8">
    <location>
        <begin position="75"/>
        <end position="93"/>
    </location>
</feature>
<evidence type="ECO:0000256" key="8">
    <source>
        <dbReference type="SAM" id="Phobius"/>
    </source>
</evidence>
<feature type="transmembrane region" description="Helical" evidence="8">
    <location>
        <begin position="315"/>
        <end position="334"/>
    </location>
</feature>
<feature type="transmembrane region" description="Helical" evidence="8">
    <location>
        <begin position="161"/>
        <end position="179"/>
    </location>
</feature>
<feature type="transmembrane region" description="Helical" evidence="8">
    <location>
        <begin position="135"/>
        <end position="154"/>
    </location>
</feature>
<feature type="transmembrane region" description="Helical" evidence="8">
    <location>
        <begin position="216"/>
        <end position="233"/>
    </location>
</feature>
<dbReference type="Pfam" id="PF00953">
    <property type="entry name" value="Glycos_transf_4"/>
    <property type="match status" value="1"/>
</dbReference>
<evidence type="ECO:0000256" key="7">
    <source>
        <dbReference type="PIRSR" id="PIRSR600715-1"/>
    </source>
</evidence>
<keyword evidence="5 8" id="KW-1133">Transmembrane helix</keyword>
<keyword evidence="2" id="KW-1003">Cell membrane</keyword>
<feature type="transmembrane region" description="Helical" evidence="8">
    <location>
        <begin position="289"/>
        <end position="309"/>
    </location>
</feature>
<name>A0A2X3BFM5_9HELI</name>
<feature type="transmembrane region" description="Helical" evidence="8">
    <location>
        <begin position="49"/>
        <end position="69"/>
    </location>
</feature>
<dbReference type="Proteomes" id="UP000250166">
    <property type="component" value="Unassembled WGS sequence"/>
</dbReference>
<feature type="binding site" evidence="7">
    <location>
        <position position="153"/>
    </location>
    <ligand>
        <name>Mg(2+)</name>
        <dbReference type="ChEBI" id="CHEBI:18420"/>
    </ligand>
</feature>
<dbReference type="GO" id="GO:0044038">
    <property type="term" value="P:cell wall macromolecule biosynthetic process"/>
    <property type="evidence" value="ECO:0007669"/>
    <property type="project" value="TreeGrafter"/>
</dbReference>
<dbReference type="GO" id="GO:0071555">
    <property type="term" value="P:cell wall organization"/>
    <property type="evidence" value="ECO:0007669"/>
    <property type="project" value="TreeGrafter"/>
</dbReference>
<dbReference type="EMBL" id="UAWL01000006">
    <property type="protein sequence ID" value="SQB99611.1"/>
    <property type="molecule type" value="Genomic_DNA"/>
</dbReference>
<feature type="transmembrane region" description="Helical" evidence="8">
    <location>
        <begin position="185"/>
        <end position="204"/>
    </location>
</feature>
<protein>
    <submittedName>
        <fullName evidence="9">Methicillin resistance protein</fullName>
        <ecNumber evidence="9">2.7.8.33</ecNumber>
    </submittedName>
</protein>
<evidence type="ECO:0000256" key="2">
    <source>
        <dbReference type="ARBA" id="ARBA00022475"/>
    </source>
</evidence>
<feature type="transmembrane region" description="Helical" evidence="8">
    <location>
        <begin position="6"/>
        <end position="28"/>
    </location>
</feature>
<evidence type="ECO:0000256" key="1">
    <source>
        <dbReference type="ARBA" id="ARBA00004651"/>
    </source>
</evidence>
<keyword evidence="7" id="KW-0479">Metal-binding</keyword>
<dbReference type="CDD" id="cd06853">
    <property type="entry name" value="GT_WecA_like"/>
    <property type="match status" value="1"/>
</dbReference>